<protein>
    <submittedName>
        <fullName evidence="2">Uncharacterized protein</fullName>
    </submittedName>
</protein>
<feature type="transmembrane region" description="Helical" evidence="1">
    <location>
        <begin position="21"/>
        <end position="40"/>
    </location>
</feature>
<evidence type="ECO:0000313" key="3">
    <source>
        <dbReference type="Proteomes" id="UP000002026"/>
    </source>
</evidence>
<evidence type="ECO:0000313" key="2">
    <source>
        <dbReference type="EMBL" id="ACV21757.1"/>
    </source>
</evidence>
<feature type="transmembrane region" description="Helical" evidence="1">
    <location>
        <begin position="52"/>
        <end position="70"/>
    </location>
</feature>
<proteinExistence type="predicted"/>
<keyword evidence="3" id="KW-1185">Reference proteome</keyword>
<accession>C7N4C2</accession>
<dbReference type="EMBL" id="CP001684">
    <property type="protein sequence ID" value="ACV21757.1"/>
    <property type="molecule type" value="Genomic_DNA"/>
</dbReference>
<dbReference type="eggNOG" id="COG3832">
    <property type="taxonomic scope" value="Bacteria"/>
</dbReference>
<dbReference type="KEGG" id="shi:Shel_06980"/>
<dbReference type="Proteomes" id="UP000002026">
    <property type="component" value="Chromosome"/>
</dbReference>
<reference evidence="2 3" key="1">
    <citation type="journal article" date="2009" name="Stand. Genomic Sci.">
        <title>Complete genome sequence of Slackia heliotrinireducens type strain (RHS 1).</title>
        <authorList>
            <person name="Pukall R."/>
            <person name="Lapidus A."/>
            <person name="Nolan M."/>
            <person name="Copeland A."/>
            <person name="Glavina Del Rio T."/>
            <person name="Lucas S."/>
            <person name="Chen F."/>
            <person name="Tice H."/>
            <person name="Cheng J.F."/>
            <person name="Chertkov O."/>
            <person name="Bruce D."/>
            <person name="Goodwin L."/>
            <person name="Kuske C."/>
            <person name="Brettin T."/>
            <person name="Detter J.C."/>
            <person name="Han C."/>
            <person name="Pitluck S."/>
            <person name="Pati A."/>
            <person name="Mavrommatis K."/>
            <person name="Ivanova N."/>
            <person name="Ovchinnikova G."/>
            <person name="Chen A."/>
            <person name="Palaniappan K."/>
            <person name="Schneider S."/>
            <person name="Rohde M."/>
            <person name="Chain P."/>
            <person name="D'haeseleer P."/>
            <person name="Goker M."/>
            <person name="Bristow J."/>
            <person name="Eisen J.A."/>
            <person name="Markowitz V."/>
            <person name="Kyrpides N.C."/>
            <person name="Klenk H.P."/>
            <person name="Hugenholtz P."/>
        </authorList>
    </citation>
    <scope>NUCLEOTIDE SEQUENCE [LARGE SCALE GENOMIC DNA]</scope>
    <source>
        <strain evidence="3">ATCC 29202 / DSM 20476 / NCTC 11029 / RHS 1</strain>
    </source>
</reference>
<evidence type="ECO:0000256" key="1">
    <source>
        <dbReference type="SAM" id="Phobius"/>
    </source>
</evidence>
<dbReference type="RefSeq" id="WP_012797861.1">
    <property type="nucleotide sequence ID" value="NC_013165.1"/>
</dbReference>
<feature type="transmembrane region" description="Helical" evidence="1">
    <location>
        <begin position="82"/>
        <end position="108"/>
    </location>
</feature>
<sequence>MKDYDVTIDGYRYTRLQEAGFILLGFCLGIPGILIDWAIARKQKMMECSAEGIWLGIIGWAFGYFCWYILTVTGVWAPAASVWCILTLSFGGALAGLAGITVGAAYVAPGNLSTLWFVGSILFIILADMWVYGMKYKMTPAEKATPIIGDDWIKPGEKHLRYDSGVTINAPAKKVWAYVQQSGQTKAGWYSFDWLERLFTFDIHNHYDIHPEWQNLQPGEYQWFHQAPLSIGEWVTEVSHEDPYGWAAHSDTATDPSYKNRGPNGEAALKLWFRRFCWTWNWEVRSIEGTADNPERCRLRWRCDCVSDPDSRTPWAKYFNVFILGTASIVMGRRYMDVMKKLAEGRMTYPESKR</sequence>
<dbReference type="AlphaFoldDB" id="C7N4C2"/>
<feature type="transmembrane region" description="Helical" evidence="1">
    <location>
        <begin position="114"/>
        <end position="133"/>
    </location>
</feature>
<keyword evidence="1" id="KW-1133">Transmembrane helix</keyword>
<dbReference type="HOGENOM" id="CLU_851873_0_0_11"/>
<dbReference type="STRING" id="471855.Shel_06980"/>
<name>C7N4C2_SLAHD</name>
<organism evidence="2 3">
    <name type="scientific">Slackia heliotrinireducens (strain ATCC 29202 / DSM 20476 / NCTC 11029 / RHS 1)</name>
    <name type="common">Peptococcus heliotrinreducens</name>
    <dbReference type="NCBI Taxonomy" id="471855"/>
    <lineage>
        <taxon>Bacteria</taxon>
        <taxon>Bacillati</taxon>
        <taxon>Actinomycetota</taxon>
        <taxon>Coriobacteriia</taxon>
        <taxon>Eggerthellales</taxon>
        <taxon>Eggerthellaceae</taxon>
        <taxon>Slackia</taxon>
    </lineage>
</organism>
<keyword evidence="1" id="KW-0472">Membrane</keyword>
<keyword evidence="1" id="KW-0812">Transmembrane</keyword>
<gene>
    <name evidence="2" type="ordered locus">Shel_06980</name>
</gene>